<dbReference type="PROSITE" id="PS51273">
    <property type="entry name" value="GATASE_TYPE_1"/>
    <property type="match status" value="1"/>
</dbReference>
<dbReference type="GO" id="GO:0046900">
    <property type="term" value="P:tetrahydrofolylpolyglutamate metabolic process"/>
    <property type="evidence" value="ECO:0007669"/>
    <property type="project" value="TreeGrafter"/>
</dbReference>
<evidence type="ECO:0000256" key="9">
    <source>
        <dbReference type="SAM" id="Phobius"/>
    </source>
</evidence>
<keyword evidence="9" id="KW-1133">Transmembrane helix</keyword>
<evidence type="ECO:0000256" key="5">
    <source>
        <dbReference type="ARBA" id="ARBA00022729"/>
    </source>
</evidence>
<proteinExistence type="inferred from homology"/>
<dbReference type="GO" id="GO:0005773">
    <property type="term" value="C:vacuole"/>
    <property type="evidence" value="ECO:0007669"/>
    <property type="project" value="TreeGrafter"/>
</dbReference>
<dbReference type="InterPro" id="IPR015527">
    <property type="entry name" value="Pept_C26_g-glut_hydrolase"/>
</dbReference>
<dbReference type="EMBL" id="HBHK01010789">
    <property type="protein sequence ID" value="CAD9679999.1"/>
    <property type="molecule type" value="Transcribed_RNA"/>
</dbReference>
<protein>
    <recommendedName>
        <fullName evidence="3 8">folate gamma-glutamyl hydrolase</fullName>
        <ecNumber evidence="3 8">3.4.19.9</ecNumber>
    </recommendedName>
</protein>
<dbReference type="AlphaFoldDB" id="A0A7S2RTC8"/>
<keyword evidence="4" id="KW-0964">Secreted</keyword>
<dbReference type="PROSITE" id="PS51275">
    <property type="entry name" value="PEPTIDASE_C26_GGH"/>
    <property type="match status" value="1"/>
</dbReference>
<dbReference type="PANTHER" id="PTHR11315">
    <property type="entry name" value="PROTEASE FAMILY C26 GAMMA-GLUTAMYL HYDROLASE"/>
    <property type="match status" value="1"/>
</dbReference>
<dbReference type="GO" id="GO:0034722">
    <property type="term" value="F:gamma-glutamyl-peptidase activity"/>
    <property type="evidence" value="ECO:0007669"/>
    <property type="project" value="UniProtKB-UniRule"/>
</dbReference>
<reference evidence="10" key="1">
    <citation type="submission" date="2021-01" db="EMBL/GenBank/DDBJ databases">
        <authorList>
            <person name="Corre E."/>
            <person name="Pelletier E."/>
            <person name="Niang G."/>
            <person name="Scheremetjew M."/>
            <person name="Finn R."/>
            <person name="Kale V."/>
            <person name="Holt S."/>
            <person name="Cochrane G."/>
            <person name="Meng A."/>
            <person name="Brown T."/>
            <person name="Cohen L."/>
        </authorList>
    </citation>
    <scope>NUCLEOTIDE SEQUENCE</scope>
    <source>
        <strain evidence="10">NY070348D</strain>
    </source>
</reference>
<dbReference type="SUPFAM" id="SSF52317">
    <property type="entry name" value="Class I glutamine amidotransferase-like"/>
    <property type="match status" value="1"/>
</dbReference>
<evidence type="ECO:0000313" key="10">
    <source>
        <dbReference type="EMBL" id="CAD9679999.1"/>
    </source>
</evidence>
<name>A0A7S2RTC8_9STRA</name>
<evidence type="ECO:0000256" key="8">
    <source>
        <dbReference type="PROSITE-ProRule" id="PRU00607"/>
    </source>
</evidence>
<dbReference type="Pfam" id="PF07722">
    <property type="entry name" value="Peptidase_C26"/>
    <property type="match status" value="1"/>
</dbReference>
<dbReference type="InterPro" id="IPR011697">
    <property type="entry name" value="Peptidase_C26"/>
</dbReference>
<keyword evidence="5" id="KW-0732">Signal</keyword>
<feature type="active site" description="Nucleophile" evidence="7 8">
    <location>
        <position position="183"/>
    </location>
</feature>
<keyword evidence="6 8" id="KW-0378">Hydrolase</keyword>
<keyword evidence="9" id="KW-0812">Transmembrane</keyword>
<sequence>MDADSKNVGKSSGRHRVSKYVWVVGGFVTSLFLGMMWLQGRGVFVQFNTRGSGGDMDPVVRPEVETNRPIIGVLTVPVEMDDKCVTRRRMRRLSDEKEDTSCFHSPYVKWIEAAGGRVVPIPFDASLNRTVELLKHVNGVLFTGGDTPVKQIHSGYMERSRFILDYVIRENLESSYFPLWGTCMGIQTLSVLVGGPDVLEYHIFSGVDPQMMSLTFTEEAKSSKMFSRQVLPVSIEKWMKTEPVTTNFHHDGMDPESFKVNSNLSSFFRVTTTNIDKKGRPFVSTIEARDFPIYGVQWHPERPQFHFFRTAAEDPVNHDIAAVQVNAWTASFFINEARRNARHFPTAEEEEAALIYNHVPRGKTANQIYYF</sequence>
<evidence type="ECO:0000256" key="2">
    <source>
        <dbReference type="ARBA" id="ARBA00011083"/>
    </source>
</evidence>
<feature type="active site" evidence="8">
    <location>
        <position position="299"/>
    </location>
</feature>
<dbReference type="PANTHER" id="PTHR11315:SF0">
    <property type="entry name" value="FOLATE GAMMA-GLUTAMYL HYDROLASE"/>
    <property type="match status" value="1"/>
</dbReference>
<dbReference type="InterPro" id="IPR029062">
    <property type="entry name" value="Class_I_gatase-like"/>
</dbReference>
<comment type="catalytic activity">
    <reaction evidence="8">
        <text>(6S)-5,6,7,8-tetrahydrofolyl-(gamma-L-Glu)(n) + (n-1) H2O = (6S)-5,6,7,8-tetrahydrofolate + (n-1) L-glutamate</text>
        <dbReference type="Rhea" id="RHEA:56784"/>
        <dbReference type="Rhea" id="RHEA-COMP:14738"/>
        <dbReference type="ChEBI" id="CHEBI:15377"/>
        <dbReference type="ChEBI" id="CHEBI:29985"/>
        <dbReference type="ChEBI" id="CHEBI:57453"/>
        <dbReference type="ChEBI" id="CHEBI:141005"/>
        <dbReference type="EC" id="3.4.19.9"/>
    </reaction>
</comment>
<evidence type="ECO:0000256" key="4">
    <source>
        <dbReference type="ARBA" id="ARBA00022525"/>
    </source>
</evidence>
<keyword evidence="9" id="KW-0472">Membrane</keyword>
<gene>
    <name evidence="10" type="ORF">QSP1433_LOCUS6752</name>
</gene>
<comment type="subcellular location">
    <subcellularLocation>
        <location evidence="1">Secreted</location>
        <location evidence="1">Extracellular space</location>
    </subcellularLocation>
</comment>
<organism evidence="10">
    <name type="scientific">Mucochytrium quahogii</name>
    <dbReference type="NCBI Taxonomy" id="96639"/>
    <lineage>
        <taxon>Eukaryota</taxon>
        <taxon>Sar</taxon>
        <taxon>Stramenopiles</taxon>
        <taxon>Bigyra</taxon>
        <taxon>Labyrinthulomycetes</taxon>
        <taxon>Thraustochytrida</taxon>
        <taxon>Thraustochytriidae</taxon>
        <taxon>Mucochytrium</taxon>
    </lineage>
</organism>
<dbReference type="Gene3D" id="3.40.50.880">
    <property type="match status" value="1"/>
</dbReference>
<evidence type="ECO:0000256" key="6">
    <source>
        <dbReference type="ARBA" id="ARBA00022801"/>
    </source>
</evidence>
<dbReference type="GO" id="GO:0005576">
    <property type="term" value="C:extracellular region"/>
    <property type="evidence" value="ECO:0007669"/>
    <property type="project" value="UniProtKB-SubCell"/>
</dbReference>
<accession>A0A7S2RTC8</accession>
<evidence type="ECO:0000256" key="1">
    <source>
        <dbReference type="ARBA" id="ARBA00004239"/>
    </source>
</evidence>
<evidence type="ECO:0000256" key="3">
    <source>
        <dbReference type="ARBA" id="ARBA00012886"/>
    </source>
</evidence>
<feature type="transmembrane region" description="Helical" evidence="9">
    <location>
        <begin position="20"/>
        <end position="38"/>
    </location>
</feature>
<comment type="similarity">
    <text evidence="2">Belongs to the peptidase C26 family.</text>
</comment>
<dbReference type="EC" id="3.4.19.9" evidence="3 8"/>
<feature type="active site" description="Proton donor" evidence="7">
    <location>
        <position position="299"/>
    </location>
</feature>
<evidence type="ECO:0000256" key="7">
    <source>
        <dbReference type="PIRSR" id="PIRSR615527-1"/>
    </source>
</evidence>